<evidence type="ECO:0000313" key="3">
    <source>
        <dbReference type="Proteomes" id="UP000578531"/>
    </source>
</evidence>
<feature type="compositionally biased region" description="Basic and acidic residues" evidence="1">
    <location>
        <begin position="249"/>
        <end position="259"/>
    </location>
</feature>
<comment type="caution">
    <text evidence="2">The sequence shown here is derived from an EMBL/GenBank/DDBJ whole genome shotgun (WGS) entry which is preliminary data.</text>
</comment>
<name>A0A8H6FTM6_9LECA</name>
<keyword evidence="3" id="KW-1185">Reference proteome</keyword>
<sequence>MALDDAESVRRFISQMKGQPTQHDQPDQPDQLANGHGPSADTVADGKHISEGNESQGEDAKTAPHARVAAQNHYDRTSPDPHPKPSPHISGLTAPYNTPKTAASSPRLPAVNNHNQDVADAFSDYVNNMRGRPLSESMWAPPSARYKPSMPREAPATKVLTSINAIEPNPAMNDTFHRMSFKAADPNHNVGENLIGDHVTQSLFSKTSPSSVNKSSLLVDKVPEDKVDNVLVKLEAASDEAFEPPAHTDVVEKENDTHSTSKAYLPPHLRTVRNSSQKSDFNTRVPAQKANKFSPSKSSPTAPSSDQNPAPSEPTVEAETTAPCPGGLSPDVTSKAADSNTVKDAVRAATTGVEPQVITGPVGAKPLKGASESENLEHKTFFNAWPKLEERSKPGVCSHSSSLPVVANPQAAAKVRKVIIKDLPRGSTATFVASLVYGGPIEEIHVRSSAAGDLSAAIRFMDAGDCMRFYEETSNGLVYRKDAKGRELVLFVELSPDVDVVGGLLQGWIVSGVTRCVRAVGVEAEWDMDGLEKIAERKNRKVEKIVDGRNPGGARSVMFRFCRVEDAVQFRAALSRDEEWEHCNIHYAADPCAIAVGVHFDGLIAVANTPSNVCDESDQFTNAANC</sequence>
<evidence type="ECO:0000256" key="1">
    <source>
        <dbReference type="SAM" id="MobiDB-lite"/>
    </source>
</evidence>
<feature type="compositionally biased region" description="Basic and acidic residues" evidence="1">
    <location>
        <begin position="73"/>
        <end position="83"/>
    </location>
</feature>
<organism evidence="2 3">
    <name type="scientific">Letharia columbiana</name>
    <dbReference type="NCBI Taxonomy" id="112416"/>
    <lineage>
        <taxon>Eukaryota</taxon>
        <taxon>Fungi</taxon>
        <taxon>Dikarya</taxon>
        <taxon>Ascomycota</taxon>
        <taxon>Pezizomycotina</taxon>
        <taxon>Lecanoromycetes</taxon>
        <taxon>OSLEUM clade</taxon>
        <taxon>Lecanoromycetidae</taxon>
        <taxon>Lecanorales</taxon>
        <taxon>Lecanorineae</taxon>
        <taxon>Parmeliaceae</taxon>
        <taxon>Letharia</taxon>
    </lineage>
</organism>
<gene>
    <name evidence="2" type="ORF">HO173_007153</name>
</gene>
<feature type="compositionally biased region" description="Low complexity" evidence="1">
    <location>
        <begin position="19"/>
        <end position="31"/>
    </location>
</feature>
<feature type="region of interest" description="Disordered" evidence="1">
    <location>
        <begin position="243"/>
        <end position="340"/>
    </location>
</feature>
<dbReference type="GeneID" id="59288810"/>
<evidence type="ECO:0000313" key="2">
    <source>
        <dbReference type="EMBL" id="KAF6234528.1"/>
    </source>
</evidence>
<feature type="region of interest" description="Disordered" evidence="1">
    <location>
        <begin position="1"/>
        <end position="113"/>
    </location>
</feature>
<protein>
    <submittedName>
        <fullName evidence="2">Uncharacterized protein</fullName>
    </submittedName>
</protein>
<proteinExistence type="predicted"/>
<feature type="compositionally biased region" description="Polar residues" evidence="1">
    <location>
        <begin position="272"/>
        <end position="282"/>
    </location>
</feature>
<feature type="compositionally biased region" description="Polar residues" evidence="1">
    <location>
        <begin position="95"/>
        <end position="104"/>
    </location>
</feature>
<feature type="compositionally biased region" description="Low complexity" evidence="1">
    <location>
        <begin position="294"/>
        <end position="305"/>
    </location>
</feature>
<dbReference type="EMBL" id="JACCJC010000029">
    <property type="protein sequence ID" value="KAF6234528.1"/>
    <property type="molecule type" value="Genomic_DNA"/>
</dbReference>
<dbReference type="Proteomes" id="UP000578531">
    <property type="component" value="Unassembled WGS sequence"/>
</dbReference>
<dbReference type="RefSeq" id="XP_037163919.1">
    <property type="nucleotide sequence ID" value="XM_037309058.1"/>
</dbReference>
<reference evidence="2 3" key="1">
    <citation type="journal article" date="2020" name="Genomics">
        <title>Complete, high-quality genomes from long-read metagenomic sequencing of two wolf lichen thalli reveals enigmatic genome architecture.</title>
        <authorList>
            <person name="McKenzie S.K."/>
            <person name="Walston R.F."/>
            <person name="Allen J.L."/>
        </authorList>
    </citation>
    <scope>NUCLEOTIDE SEQUENCE [LARGE SCALE GENOMIC DNA]</scope>
    <source>
        <strain evidence="2">WasteWater2</strain>
    </source>
</reference>
<dbReference type="AlphaFoldDB" id="A0A8H6FTM6"/>
<accession>A0A8H6FTM6</accession>
<dbReference type="OrthoDB" id="422086at2759"/>